<gene>
    <name evidence="1" type="ORF">GPM918_LOCUS25548</name>
    <name evidence="2" type="ORF">SRO942_LOCUS25554</name>
</gene>
<dbReference type="EMBL" id="CAJNOQ010009957">
    <property type="protein sequence ID" value="CAF1238738.1"/>
    <property type="molecule type" value="Genomic_DNA"/>
</dbReference>
<dbReference type="Proteomes" id="UP000681722">
    <property type="component" value="Unassembled WGS sequence"/>
</dbReference>
<evidence type="ECO:0000313" key="1">
    <source>
        <dbReference type="EMBL" id="CAF1238738.1"/>
    </source>
</evidence>
<organism evidence="1 3">
    <name type="scientific">Didymodactylos carnosus</name>
    <dbReference type="NCBI Taxonomy" id="1234261"/>
    <lineage>
        <taxon>Eukaryota</taxon>
        <taxon>Metazoa</taxon>
        <taxon>Spiralia</taxon>
        <taxon>Gnathifera</taxon>
        <taxon>Rotifera</taxon>
        <taxon>Eurotatoria</taxon>
        <taxon>Bdelloidea</taxon>
        <taxon>Philodinida</taxon>
        <taxon>Philodinidae</taxon>
        <taxon>Didymodactylos</taxon>
    </lineage>
</organism>
<dbReference type="AlphaFoldDB" id="A0A814Z9E7"/>
<evidence type="ECO:0000313" key="3">
    <source>
        <dbReference type="Proteomes" id="UP000663829"/>
    </source>
</evidence>
<proteinExistence type="predicted"/>
<keyword evidence="3" id="KW-1185">Reference proteome</keyword>
<sequence>MISTGVEVSSEPPFEMRDISDGFMKRLPEWLREELKPIDQRKDSVIINSAHRFWIEAGQITYEYHFGKKNNLITYYLSDKPMCVKKQFMQYDEQGNLIDDLSKLDDDHSPEAQFIQRVIELGVLVLFIRSTFENIQKYLNNIRIKIDPVNDYLQRIRNQISYPCATDQEIDKIVNSVLSDQNISYSAVSYEQMNELKTKIRSQLIEADETNLNKIVEAICEACRGSHHMDMLKDWCQIG</sequence>
<comment type="caution">
    <text evidence="1">The sequence shown here is derived from an EMBL/GenBank/DDBJ whole genome shotgun (WGS) entry which is preliminary data.</text>
</comment>
<dbReference type="EMBL" id="CAJOBC010009962">
    <property type="protein sequence ID" value="CAF4000919.1"/>
    <property type="molecule type" value="Genomic_DNA"/>
</dbReference>
<evidence type="ECO:0000313" key="2">
    <source>
        <dbReference type="EMBL" id="CAF4000919.1"/>
    </source>
</evidence>
<dbReference type="OrthoDB" id="10032891at2759"/>
<name>A0A814Z9E7_9BILA</name>
<dbReference type="Proteomes" id="UP000663829">
    <property type="component" value="Unassembled WGS sequence"/>
</dbReference>
<protein>
    <submittedName>
        <fullName evidence="1">Uncharacterized protein</fullName>
    </submittedName>
</protein>
<accession>A0A814Z9E7</accession>
<reference evidence="1" key="1">
    <citation type="submission" date="2021-02" db="EMBL/GenBank/DDBJ databases">
        <authorList>
            <person name="Nowell W R."/>
        </authorList>
    </citation>
    <scope>NUCLEOTIDE SEQUENCE</scope>
</reference>